<comment type="similarity">
    <text evidence="1">Belongs to the ATP-dependent AMP-binding enzyme family.</text>
</comment>
<dbReference type="InterPro" id="IPR005914">
    <property type="entry name" value="Acac_CoA_synth"/>
</dbReference>
<dbReference type="InterPro" id="IPR042099">
    <property type="entry name" value="ANL_N_sf"/>
</dbReference>
<evidence type="ECO:0000259" key="6">
    <source>
        <dbReference type="Pfam" id="PF16177"/>
    </source>
</evidence>
<dbReference type="PANTHER" id="PTHR42921:SF1">
    <property type="entry name" value="ACETOACETYL-COA SYNTHETASE"/>
    <property type="match status" value="1"/>
</dbReference>
<name>A0ABR4N9K8_9FUNG</name>
<dbReference type="Pfam" id="PF00501">
    <property type="entry name" value="AMP-binding"/>
    <property type="match status" value="1"/>
</dbReference>
<keyword evidence="3" id="KW-0547">Nucleotide-binding</keyword>
<evidence type="ECO:0000256" key="4">
    <source>
        <dbReference type="ARBA" id="ARBA00022840"/>
    </source>
</evidence>
<keyword evidence="2" id="KW-0436">Ligase</keyword>
<dbReference type="InterPro" id="IPR000873">
    <property type="entry name" value="AMP-dep_synth/lig_dom"/>
</dbReference>
<dbReference type="InterPro" id="IPR045851">
    <property type="entry name" value="AMP-bd_C_sf"/>
</dbReference>
<dbReference type="PANTHER" id="PTHR42921">
    <property type="entry name" value="ACETOACETYL-COA SYNTHETASE"/>
    <property type="match status" value="1"/>
</dbReference>
<keyword evidence="8" id="KW-1185">Reference proteome</keyword>
<dbReference type="PROSITE" id="PS00455">
    <property type="entry name" value="AMP_BINDING"/>
    <property type="match status" value="1"/>
</dbReference>
<evidence type="ECO:0000256" key="2">
    <source>
        <dbReference type="ARBA" id="ARBA00022598"/>
    </source>
</evidence>
<keyword evidence="4" id="KW-0067">ATP-binding</keyword>
<evidence type="ECO:0000256" key="1">
    <source>
        <dbReference type="ARBA" id="ARBA00006432"/>
    </source>
</evidence>
<proteinExistence type="inferred from homology"/>
<dbReference type="Pfam" id="PF16177">
    <property type="entry name" value="ACAS_N"/>
    <property type="match status" value="1"/>
</dbReference>
<accession>A0ABR4N9K8</accession>
<dbReference type="InterPro" id="IPR020845">
    <property type="entry name" value="AMP-binding_CS"/>
</dbReference>
<dbReference type="EMBL" id="JADGIZ020000018">
    <property type="protein sequence ID" value="KAL2916187.1"/>
    <property type="molecule type" value="Genomic_DNA"/>
</dbReference>
<dbReference type="NCBIfam" id="NF002937">
    <property type="entry name" value="PRK03584.1"/>
    <property type="match status" value="1"/>
</dbReference>
<dbReference type="Gene3D" id="3.30.300.30">
    <property type="match status" value="1"/>
</dbReference>
<feature type="domain" description="Acetyl-coenzyme A synthetase N-terminal" evidence="6">
    <location>
        <begin position="37"/>
        <end position="94"/>
    </location>
</feature>
<evidence type="ECO:0000256" key="3">
    <source>
        <dbReference type="ARBA" id="ARBA00022741"/>
    </source>
</evidence>
<evidence type="ECO:0000259" key="5">
    <source>
        <dbReference type="Pfam" id="PF00501"/>
    </source>
</evidence>
<protein>
    <recommendedName>
        <fullName evidence="9">Acetoacetyl-CoA synthetase</fullName>
    </recommendedName>
</protein>
<reference evidence="7 8" key="1">
    <citation type="submission" date="2023-09" db="EMBL/GenBank/DDBJ databases">
        <title>Pangenome analysis of Batrachochytrium dendrobatidis and related Chytrids.</title>
        <authorList>
            <person name="Yacoub M.N."/>
            <person name="Stajich J.E."/>
            <person name="James T.Y."/>
        </authorList>
    </citation>
    <scope>NUCLEOTIDE SEQUENCE [LARGE SCALE GENOMIC DNA]</scope>
    <source>
        <strain evidence="7 8">JEL0888</strain>
    </source>
</reference>
<comment type="caution">
    <text evidence="7">The sequence shown here is derived from an EMBL/GenBank/DDBJ whole genome shotgun (WGS) entry which is preliminary data.</text>
</comment>
<gene>
    <name evidence="7" type="ORF">HK105_204278</name>
</gene>
<dbReference type="Gene3D" id="3.40.50.12780">
    <property type="entry name" value="N-terminal domain of ligase-like"/>
    <property type="match status" value="1"/>
</dbReference>
<dbReference type="NCBIfam" id="TIGR01217">
    <property type="entry name" value="ac_ac_CoA_syn"/>
    <property type="match status" value="1"/>
</dbReference>
<dbReference type="SUPFAM" id="SSF56801">
    <property type="entry name" value="Acetyl-CoA synthetase-like"/>
    <property type="match status" value="1"/>
</dbReference>
<evidence type="ECO:0008006" key="9">
    <source>
        <dbReference type="Google" id="ProtNLM"/>
    </source>
</evidence>
<dbReference type="InterPro" id="IPR032387">
    <property type="entry name" value="ACAS_N"/>
</dbReference>
<dbReference type="Proteomes" id="UP001527925">
    <property type="component" value="Unassembled WGS sequence"/>
</dbReference>
<evidence type="ECO:0000313" key="8">
    <source>
        <dbReference type="Proteomes" id="UP001527925"/>
    </source>
</evidence>
<evidence type="ECO:0000313" key="7">
    <source>
        <dbReference type="EMBL" id="KAL2916187.1"/>
    </source>
</evidence>
<feature type="domain" description="AMP-dependent synthetase/ligase" evidence="5">
    <location>
        <begin position="96"/>
        <end position="429"/>
    </location>
</feature>
<organism evidence="7 8">
    <name type="scientific">Polyrhizophydium stewartii</name>
    <dbReference type="NCBI Taxonomy" id="2732419"/>
    <lineage>
        <taxon>Eukaryota</taxon>
        <taxon>Fungi</taxon>
        <taxon>Fungi incertae sedis</taxon>
        <taxon>Chytridiomycota</taxon>
        <taxon>Chytridiomycota incertae sedis</taxon>
        <taxon>Chytridiomycetes</taxon>
        <taxon>Rhizophydiales</taxon>
        <taxon>Rhizophydiales incertae sedis</taxon>
        <taxon>Polyrhizophydium</taxon>
    </lineage>
</organism>
<dbReference type="CDD" id="cd05943">
    <property type="entry name" value="AACS"/>
    <property type="match status" value="1"/>
</dbReference>
<sequence>MSTESVLLWSPPAGRESAMDRFREFVNTKHGLALKTYEELRLFSVDKLDEFWAAVWEFCGIKSSAPYVEVLDKSVPMDEIPKWFKGARLNYAENSLRRSDAHPAIISAGEQGAPTSTSFAELNGQVARCADALRQHGVGVGDRVAAYIPNCVEAAVFMLAAASIGAIWSSASPDFGVMGVLDRFLQVKPKILVSVNAVFYNGKVHDHLGKLREVAEGLESVEKIVVVPFIASHTTDISNIRNSVSLADFMAKATTSEHRFEQLPFNHPLVILFSSGTTGKPKCIVHSHGGTLIQHLKEHAIHGSMGPKDVYFYYTTTGWMMWNWLMSGLAANATIVMYDGSPFKPTPGRLWELVDELGITIFGTSAKYIQSLQEAGFKPAEKFKLTTLHSLYSTGSPLSPEGYEFIYSSIKKDILVGSITGGTDIVSLFAGHNTVLPVYRGEIQCRCLGMAIEAWDDNSRAVMDEPGDLVCTKPFPAMPVSFWNDESGEKYRSAYFDKFKGVWYHGDFLIINSKTGGVVMLGRSDGTLNPGGVRFGSADLYNIMTSYPEVADSLAVGQKRGDDERVVLFCKMAEGKEFTADLVTRIKTQIRNLLSPRHVPAFILPIAEIPYTLTGKKVEVAVKRIISGEKVVPSSSLANPQSLELYYNIPELA</sequence>